<dbReference type="EMBL" id="CASHTH010001097">
    <property type="protein sequence ID" value="CAI8011358.1"/>
    <property type="molecule type" value="Genomic_DNA"/>
</dbReference>
<dbReference type="AlphaFoldDB" id="A0AA35RIK4"/>
<sequence length="105" mass="11822">MSEAKEAPKGLQALFSRPRKFYEKVESGTVAMTSAATELVYVRECRDCELRATTKLAKCIIDSCSNVKVALEEPIMSGTLKVRGTQQLLLSWLKLRRNRKNVRSS</sequence>
<dbReference type="InterPro" id="IPR016098">
    <property type="entry name" value="CAP/MinC_C"/>
</dbReference>
<name>A0AA35RIK4_GEOBA</name>
<accession>A0AA35RIK4</accession>
<evidence type="ECO:0000313" key="2">
    <source>
        <dbReference type="Proteomes" id="UP001174909"/>
    </source>
</evidence>
<organism evidence="1 2">
    <name type="scientific">Geodia barretti</name>
    <name type="common">Barrett's horny sponge</name>
    <dbReference type="NCBI Taxonomy" id="519541"/>
    <lineage>
        <taxon>Eukaryota</taxon>
        <taxon>Metazoa</taxon>
        <taxon>Porifera</taxon>
        <taxon>Demospongiae</taxon>
        <taxon>Heteroscleromorpha</taxon>
        <taxon>Tetractinellida</taxon>
        <taxon>Astrophorina</taxon>
        <taxon>Geodiidae</taxon>
        <taxon>Geodia</taxon>
    </lineage>
</organism>
<proteinExistence type="predicted"/>
<protein>
    <recommendedName>
        <fullName evidence="3">C-CAP/cofactor C-like domain-containing protein</fullName>
    </recommendedName>
</protein>
<evidence type="ECO:0000313" key="1">
    <source>
        <dbReference type="EMBL" id="CAI8011358.1"/>
    </source>
</evidence>
<reference evidence="1" key="1">
    <citation type="submission" date="2023-03" db="EMBL/GenBank/DDBJ databases">
        <authorList>
            <person name="Steffen K."/>
            <person name="Cardenas P."/>
        </authorList>
    </citation>
    <scope>NUCLEOTIDE SEQUENCE</scope>
</reference>
<keyword evidence="2" id="KW-1185">Reference proteome</keyword>
<gene>
    <name evidence="1" type="ORF">GBAR_LOCUS7342</name>
</gene>
<evidence type="ECO:0008006" key="3">
    <source>
        <dbReference type="Google" id="ProtNLM"/>
    </source>
</evidence>
<comment type="caution">
    <text evidence="1">The sequence shown here is derived from an EMBL/GenBank/DDBJ whole genome shotgun (WGS) entry which is preliminary data.</text>
</comment>
<dbReference type="Gene3D" id="2.160.20.70">
    <property type="match status" value="1"/>
</dbReference>
<dbReference type="Proteomes" id="UP001174909">
    <property type="component" value="Unassembled WGS sequence"/>
</dbReference>